<protein>
    <submittedName>
        <fullName evidence="3">Uncharacterized protein</fullName>
    </submittedName>
</protein>
<sequence>MSDAAVDVAEVERAAAARERRELLRPSALAGVVVLLAAFMSGAVLVLAQVDPEADLATKLVALGGVVVVWLLVTAVAAAVLVWGFVRLRRRGWPMLARSPLWELDSAVARRDLVRAIRRGDPIPAGQERLALRTARHVAAARRRRWFTAVVVVLAVVLLGAGWLVGGTSPWGTAGFVVVYLAAGIALLRSQVQIVAAVPRLEHLASLTTGTSTPDRPRRPEDDPGQGPP</sequence>
<organism evidence="3 4">
    <name type="scientific">Pseudonocardia endophytica</name>
    <dbReference type="NCBI Taxonomy" id="401976"/>
    <lineage>
        <taxon>Bacteria</taxon>
        <taxon>Bacillati</taxon>
        <taxon>Actinomycetota</taxon>
        <taxon>Actinomycetes</taxon>
        <taxon>Pseudonocardiales</taxon>
        <taxon>Pseudonocardiaceae</taxon>
        <taxon>Pseudonocardia</taxon>
    </lineage>
</organism>
<comment type="caution">
    <text evidence="3">The sequence shown here is derived from an EMBL/GenBank/DDBJ whole genome shotgun (WGS) entry which is preliminary data.</text>
</comment>
<feature type="transmembrane region" description="Helical" evidence="2">
    <location>
        <begin position="28"/>
        <end position="48"/>
    </location>
</feature>
<dbReference type="EMBL" id="SMFZ01000001">
    <property type="protein sequence ID" value="TCK24621.1"/>
    <property type="molecule type" value="Genomic_DNA"/>
</dbReference>
<feature type="region of interest" description="Disordered" evidence="1">
    <location>
        <begin position="206"/>
        <end position="229"/>
    </location>
</feature>
<feature type="transmembrane region" description="Helical" evidence="2">
    <location>
        <begin position="171"/>
        <end position="188"/>
    </location>
</feature>
<keyword evidence="4" id="KW-1185">Reference proteome</keyword>
<reference evidence="3 4" key="1">
    <citation type="submission" date="2019-03" db="EMBL/GenBank/DDBJ databases">
        <title>Sequencing the genomes of 1000 actinobacteria strains.</title>
        <authorList>
            <person name="Klenk H.-P."/>
        </authorList>
    </citation>
    <scope>NUCLEOTIDE SEQUENCE [LARGE SCALE GENOMIC DNA]</scope>
    <source>
        <strain evidence="3 4">DSM 44969</strain>
    </source>
</reference>
<name>A0A4R1HTC3_PSEEN</name>
<evidence type="ECO:0000313" key="3">
    <source>
        <dbReference type="EMBL" id="TCK24621.1"/>
    </source>
</evidence>
<keyword evidence="2" id="KW-0812">Transmembrane</keyword>
<evidence type="ECO:0000256" key="1">
    <source>
        <dbReference type="SAM" id="MobiDB-lite"/>
    </source>
</evidence>
<keyword evidence="2" id="KW-1133">Transmembrane helix</keyword>
<dbReference type="AlphaFoldDB" id="A0A4R1HTC3"/>
<feature type="transmembrane region" description="Helical" evidence="2">
    <location>
        <begin position="60"/>
        <end position="86"/>
    </location>
</feature>
<keyword evidence="2" id="KW-0472">Membrane</keyword>
<gene>
    <name evidence="3" type="ORF">EV378_0396</name>
</gene>
<proteinExistence type="predicted"/>
<dbReference type="Proteomes" id="UP000295560">
    <property type="component" value="Unassembled WGS sequence"/>
</dbReference>
<feature type="transmembrane region" description="Helical" evidence="2">
    <location>
        <begin position="146"/>
        <end position="165"/>
    </location>
</feature>
<accession>A0A4R1HTC3</accession>
<evidence type="ECO:0000313" key="4">
    <source>
        <dbReference type="Proteomes" id="UP000295560"/>
    </source>
</evidence>
<evidence type="ECO:0000256" key="2">
    <source>
        <dbReference type="SAM" id="Phobius"/>
    </source>
</evidence>